<dbReference type="InterPro" id="IPR050707">
    <property type="entry name" value="HTH_MetabolicPath_Reg"/>
</dbReference>
<dbReference type="InterPro" id="IPR036390">
    <property type="entry name" value="WH_DNA-bd_sf"/>
</dbReference>
<dbReference type="SUPFAM" id="SSF55781">
    <property type="entry name" value="GAF domain-like"/>
    <property type="match status" value="1"/>
</dbReference>
<protein>
    <submittedName>
        <fullName evidence="6">IclR family transcriptional regulator</fullName>
    </submittedName>
</protein>
<dbReference type="RefSeq" id="WP_028499556.1">
    <property type="nucleotide sequence ID" value="NZ_CALFSO010000053.1"/>
</dbReference>
<evidence type="ECO:0000313" key="6">
    <source>
        <dbReference type="EMBL" id="AVY96040.1"/>
    </source>
</evidence>
<dbReference type="Gene3D" id="1.10.10.10">
    <property type="entry name" value="Winged helix-like DNA-binding domain superfamily/Winged helix DNA-binding domain"/>
    <property type="match status" value="1"/>
</dbReference>
<dbReference type="InterPro" id="IPR005471">
    <property type="entry name" value="Tscrpt_reg_IclR_N"/>
</dbReference>
<organism evidence="6 7">
    <name type="scientific">Microvirgula aerodenitrificans</name>
    <dbReference type="NCBI Taxonomy" id="57480"/>
    <lineage>
        <taxon>Bacteria</taxon>
        <taxon>Pseudomonadati</taxon>
        <taxon>Pseudomonadota</taxon>
        <taxon>Betaproteobacteria</taxon>
        <taxon>Neisseriales</taxon>
        <taxon>Aquaspirillaceae</taxon>
        <taxon>Microvirgula</taxon>
    </lineage>
</organism>
<dbReference type="SUPFAM" id="SSF46785">
    <property type="entry name" value="Winged helix' DNA-binding domain"/>
    <property type="match status" value="1"/>
</dbReference>
<dbReference type="OrthoDB" id="5401369at2"/>
<dbReference type="PANTHER" id="PTHR30136:SF33">
    <property type="entry name" value="TRANSCRIPTIONAL REGULATORY PROTEIN"/>
    <property type="match status" value="1"/>
</dbReference>
<dbReference type="KEGG" id="maer:DAI18_09250"/>
<dbReference type="InterPro" id="IPR029016">
    <property type="entry name" value="GAF-like_dom_sf"/>
</dbReference>
<proteinExistence type="predicted"/>
<feature type="domain" description="HTH iclR-type" evidence="4">
    <location>
        <begin position="11"/>
        <end position="71"/>
    </location>
</feature>
<dbReference type="Pfam" id="PF09339">
    <property type="entry name" value="HTH_IclR"/>
    <property type="match status" value="1"/>
</dbReference>
<dbReference type="STRING" id="1122240.GCA_000620105_02547"/>
<dbReference type="GO" id="GO:0045892">
    <property type="term" value="P:negative regulation of DNA-templated transcription"/>
    <property type="evidence" value="ECO:0007669"/>
    <property type="project" value="TreeGrafter"/>
</dbReference>
<dbReference type="EMBL" id="CP028519">
    <property type="protein sequence ID" value="AVY96040.1"/>
    <property type="molecule type" value="Genomic_DNA"/>
</dbReference>
<reference evidence="6 7" key="1">
    <citation type="submission" date="2018-04" db="EMBL/GenBank/DDBJ databases">
        <title>Denitrifier Microvirgula.</title>
        <authorList>
            <person name="Anderson E."/>
            <person name="Jang J."/>
            <person name="Ishii S."/>
        </authorList>
    </citation>
    <scope>NUCLEOTIDE SEQUENCE [LARGE SCALE GENOMIC DNA]</scope>
    <source>
        <strain evidence="6 7">BE2.4</strain>
    </source>
</reference>
<evidence type="ECO:0000256" key="3">
    <source>
        <dbReference type="ARBA" id="ARBA00023163"/>
    </source>
</evidence>
<keyword evidence="2" id="KW-0238">DNA-binding</keyword>
<evidence type="ECO:0000259" key="4">
    <source>
        <dbReference type="PROSITE" id="PS51077"/>
    </source>
</evidence>
<dbReference type="PROSITE" id="PS51077">
    <property type="entry name" value="HTH_ICLR"/>
    <property type="match status" value="1"/>
</dbReference>
<gene>
    <name evidence="6" type="ORF">DAI18_09250</name>
</gene>
<keyword evidence="3" id="KW-0804">Transcription</keyword>
<dbReference type="GO" id="GO:0003677">
    <property type="term" value="F:DNA binding"/>
    <property type="evidence" value="ECO:0007669"/>
    <property type="project" value="UniProtKB-KW"/>
</dbReference>
<evidence type="ECO:0000313" key="7">
    <source>
        <dbReference type="Proteomes" id="UP000244173"/>
    </source>
</evidence>
<evidence type="ECO:0000259" key="5">
    <source>
        <dbReference type="PROSITE" id="PS51078"/>
    </source>
</evidence>
<keyword evidence="1" id="KW-0805">Transcription regulation</keyword>
<name>A0A2S0PF74_9NEIS</name>
<dbReference type="Pfam" id="PF01614">
    <property type="entry name" value="IclR_C"/>
    <property type="match status" value="1"/>
</dbReference>
<evidence type="ECO:0000256" key="1">
    <source>
        <dbReference type="ARBA" id="ARBA00023015"/>
    </source>
</evidence>
<evidence type="ECO:0000256" key="2">
    <source>
        <dbReference type="ARBA" id="ARBA00023125"/>
    </source>
</evidence>
<dbReference type="InterPro" id="IPR036388">
    <property type="entry name" value="WH-like_DNA-bd_sf"/>
</dbReference>
<dbReference type="GO" id="GO:0003700">
    <property type="term" value="F:DNA-binding transcription factor activity"/>
    <property type="evidence" value="ECO:0007669"/>
    <property type="project" value="TreeGrafter"/>
</dbReference>
<feature type="domain" description="IclR-ED" evidence="5">
    <location>
        <begin position="72"/>
        <end position="254"/>
    </location>
</feature>
<dbReference type="InterPro" id="IPR014757">
    <property type="entry name" value="Tscrpt_reg_IclR_C"/>
</dbReference>
<sequence length="254" mass="27675">MTDTDKDRLFVTALARGLDVLSAFDGTAARMTNLQLASRTGLPKSTVSRLTYTLTQLGYLNAVDNGYTLGFRVLALAAAQLNRFELRTLAAPLMREFADRHQVSCSLATDDGVEMVYLECTRSSARVTVQLSVGSHVPMTRTAIGRAWLAGLEAAERDRVFARLGQHYGEAWPAEAARIETALAQYRQRGFTSSYGDYDDEVVAVGVPIAPMLQGQPKLAINASSPAYQISQERMEQDIAPDLVALADRLSGRA</sequence>
<dbReference type="Proteomes" id="UP000244173">
    <property type="component" value="Chromosome"/>
</dbReference>
<dbReference type="AlphaFoldDB" id="A0A2S0PF74"/>
<accession>A0A2S0PF74</accession>
<dbReference type="PROSITE" id="PS51078">
    <property type="entry name" value="ICLR_ED"/>
    <property type="match status" value="1"/>
</dbReference>
<dbReference type="PANTHER" id="PTHR30136">
    <property type="entry name" value="HELIX-TURN-HELIX TRANSCRIPTIONAL REGULATOR, ICLR FAMILY"/>
    <property type="match status" value="1"/>
</dbReference>
<dbReference type="SMART" id="SM00346">
    <property type="entry name" value="HTH_ICLR"/>
    <property type="match status" value="1"/>
</dbReference>
<dbReference type="Gene3D" id="3.30.450.40">
    <property type="match status" value="1"/>
</dbReference>
<keyword evidence="7" id="KW-1185">Reference proteome</keyword>